<keyword evidence="3" id="KW-1185">Reference proteome</keyword>
<accession>A0A640KMX7</accession>
<evidence type="ECO:0000256" key="1">
    <source>
        <dbReference type="SAM" id="MobiDB-lite"/>
    </source>
</evidence>
<dbReference type="Proteomes" id="UP000419144">
    <property type="component" value="Unassembled WGS sequence"/>
</dbReference>
<name>A0A640KMX7_LEITA</name>
<evidence type="ECO:0000313" key="3">
    <source>
        <dbReference type="Proteomes" id="UP000419144"/>
    </source>
</evidence>
<comment type="caution">
    <text evidence="2">The sequence shown here is derived from an EMBL/GenBank/DDBJ whole genome shotgun (WGS) entry which is preliminary data.</text>
</comment>
<proteinExistence type="predicted"/>
<feature type="region of interest" description="Disordered" evidence="1">
    <location>
        <begin position="487"/>
        <end position="508"/>
    </location>
</feature>
<protein>
    <submittedName>
        <fullName evidence="2">Uncharacterized protein</fullName>
    </submittedName>
</protein>
<evidence type="ECO:0000313" key="2">
    <source>
        <dbReference type="EMBL" id="GET90698.1"/>
    </source>
</evidence>
<reference evidence="2" key="1">
    <citation type="submission" date="2019-11" db="EMBL/GenBank/DDBJ databases">
        <title>Leishmania tarentolae CDS.</title>
        <authorList>
            <person name="Goto Y."/>
            <person name="Yamagishi J."/>
        </authorList>
    </citation>
    <scope>NUCLEOTIDE SEQUENCE [LARGE SCALE GENOMIC DNA]</scope>
    <source>
        <strain evidence="2">Parrot Tar II</strain>
    </source>
</reference>
<dbReference type="AlphaFoldDB" id="A0A640KMX7"/>
<gene>
    <name evidence="2" type="ORF">LtaPh_3010300</name>
</gene>
<dbReference type="VEuPathDB" id="TriTrypDB:LtaPh_3010300"/>
<organism evidence="2 3">
    <name type="scientific">Leishmania tarentolae</name>
    <name type="common">Sauroleishmania tarentolae</name>
    <dbReference type="NCBI Taxonomy" id="5689"/>
    <lineage>
        <taxon>Eukaryota</taxon>
        <taxon>Discoba</taxon>
        <taxon>Euglenozoa</taxon>
        <taxon>Kinetoplastea</taxon>
        <taxon>Metakinetoplastina</taxon>
        <taxon>Trypanosomatida</taxon>
        <taxon>Trypanosomatidae</taxon>
        <taxon>Leishmaniinae</taxon>
        <taxon>Leishmania</taxon>
        <taxon>lizard Leishmania</taxon>
    </lineage>
</organism>
<sequence>MFRRSLAAYGSYLLNQRLIADWWQAGHREEVHQAAKAQLSAALEEVERRPLPVAESSPMRVDGGADPSFSPSGSCEYADAAPRSPPLSLYEANALVSTFVSSHNTQDLSTTLQYIREQLGEELTTYHLHSLLRTFNYHHDAANALQVLEVMVHSGTTTLETYARMVDCVHCLCPPDVECRLLQLVALAQDAFGTHVMEEGAGTEGGTVAAYSFSGEGLQARQVAAGVTGVGSSDSSSDTTRSQPVRLSRGAPVLSSFLYHCSTTSHRSTAASCVVMALWIRAFGVDLTDWDVLSVLSSVLTHPDEFPKFCAMFGFFDAYKRGTVSVQAVIERLVLLGEVERCGPPTVNELVDKPLESDGGGTFSGDNGKAWDSRVPAGSLAKSTLASLVEAMQASLCAAGIDAASTVVSLPFVNAQTNSMEELVTATLLPLVQTGVGAQRRNAGHLFHALSLVQSSLGDDTGAIHLLQRAACEQQRCTATPEALSMTANSQASKGPLGDELVSSSESSSPLAVSSASAPVSKEPYCVSVHHLLDMGTLLSRVSATTLRDVQQPFQGALRKMVEELSEKPTEKAFPTSASHPSSWPTILASCIPPVPCAHDLVTVSSYETQFIRTVPEARAALRRAIDTGNATANNGRVSRSTQLMFRQLAQWCCWHPPRNPKLTPEGLEERIKWGRYLDARDTSLALFGSARQSRDSMKHLFYNNNQLPELRSEAVIAKDFSDVHELFFGSASPSSSLSQAELQLALRRTRTTLPHTGSSAAIVPRYLWDTDVYNPYPAAQLAINTCEFSGGSSGKGVQSPFAPAEVHHTDATLLDDAEEDVGGAEFFVELWHALLDKTTSVGSNEAWYLQNTDMFLLLIRCLLHRLDWEAAAHLTRKMTQYTNYTYLMDHELTAIFREIGDPAGCLAFKVATKLFDGRIMKDGQSKRERFHQEQFS</sequence>
<dbReference type="EMBL" id="BLBS01000043">
    <property type="protein sequence ID" value="GET90698.1"/>
    <property type="molecule type" value="Genomic_DNA"/>
</dbReference>
<dbReference type="OrthoDB" id="271830at2759"/>